<dbReference type="EMBL" id="BARV01015290">
    <property type="protein sequence ID" value="GAI29047.1"/>
    <property type="molecule type" value="Genomic_DNA"/>
</dbReference>
<comment type="caution">
    <text evidence="7">The sequence shown here is derived from an EMBL/GenBank/DDBJ whole genome shotgun (WGS) entry which is preliminary data.</text>
</comment>
<dbReference type="PANTHER" id="PTHR45962:SF1">
    <property type="entry name" value="N-FATTY-ACYL-AMINO ACID SYNTHASE_HYDROLASE PM20D1"/>
    <property type="match status" value="1"/>
</dbReference>
<dbReference type="Gene3D" id="3.30.70.360">
    <property type="match status" value="1"/>
</dbReference>
<comment type="similarity">
    <text evidence="1">Belongs to the peptidase M20A family.</text>
</comment>
<organism evidence="7">
    <name type="scientific">marine sediment metagenome</name>
    <dbReference type="NCBI Taxonomy" id="412755"/>
    <lineage>
        <taxon>unclassified sequences</taxon>
        <taxon>metagenomes</taxon>
        <taxon>ecological metagenomes</taxon>
    </lineage>
</organism>
<evidence type="ECO:0000256" key="5">
    <source>
        <dbReference type="ARBA" id="ARBA00022833"/>
    </source>
</evidence>
<reference evidence="7" key="1">
    <citation type="journal article" date="2014" name="Front. Microbiol.">
        <title>High frequency of phylogenetically diverse reductive dehalogenase-homologous genes in deep subseafloor sedimentary metagenomes.</title>
        <authorList>
            <person name="Kawai M."/>
            <person name="Futagami T."/>
            <person name="Toyoda A."/>
            <person name="Takaki Y."/>
            <person name="Nishi S."/>
            <person name="Hori S."/>
            <person name="Arai W."/>
            <person name="Tsubouchi T."/>
            <person name="Morono Y."/>
            <person name="Uchiyama I."/>
            <person name="Ito T."/>
            <person name="Fujiyama A."/>
            <person name="Inagaki F."/>
            <person name="Takami H."/>
        </authorList>
    </citation>
    <scope>NUCLEOTIDE SEQUENCE</scope>
    <source>
        <strain evidence="7">Expedition CK06-06</strain>
    </source>
</reference>
<feature type="domain" description="Peptidase M20 dimerisation" evidence="6">
    <location>
        <begin position="40"/>
        <end position="180"/>
    </location>
</feature>
<proteinExistence type="inferred from homology"/>
<keyword evidence="3" id="KW-0479">Metal-binding</keyword>
<gene>
    <name evidence="7" type="ORF">S06H3_26448</name>
</gene>
<dbReference type="AlphaFoldDB" id="X1MBM8"/>
<dbReference type="GO" id="GO:0008233">
    <property type="term" value="F:peptidase activity"/>
    <property type="evidence" value="ECO:0007669"/>
    <property type="project" value="UniProtKB-KW"/>
</dbReference>
<dbReference type="SUPFAM" id="SSF53187">
    <property type="entry name" value="Zn-dependent exopeptidases"/>
    <property type="match status" value="1"/>
</dbReference>
<evidence type="ECO:0000256" key="2">
    <source>
        <dbReference type="ARBA" id="ARBA00022670"/>
    </source>
</evidence>
<dbReference type="Gene3D" id="1.10.150.900">
    <property type="match status" value="1"/>
</dbReference>
<evidence type="ECO:0000256" key="4">
    <source>
        <dbReference type="ARBA" id="ARBA00022801"/>
    </source>
</evidence>
<dbReference type="PANTHER" id="PTHR45962">
    <property type="entry name" value="N-FATTY-ACYL-AMINO ACID SYNTHASE/HYDROLASE PM20D1"/>
    <property type="match status" value="1"/>
</dbReference>
<evidence type="ECO:0000256" key="3">
    <source>
        <dbReference type="ARBA" id="ARBA00022723"/>
    </source>
</evidence>
<protein>
    <recommendedName>
        <fullName evidence="6">Peptidase M20 dimerisation domain-containing protein</fullName>
    </recommendedName>
</protein>
<dbReference type="InterPro" id="IPR011650">
    <property type="entry name" value="Peptidase_M20_dimer"/>
</dbReference>
<evidence type="ECO:0000313" key="7">
    <source>
        <dbReference type="EMBL" id="GAI29047.1"/>
    </source>
</evidence>
<accession>X1MBM8</accession>
<dbReference type="InterPro" id="IPR047177">
    <property type="entry name" value="Pept_M20A"/>
</dbReference>
<keyword evidence="2" id="KW-0645">Protease</keyword>
<feature type="non-terminal residue" evidence="7">
    <location>
        <position position="1"/>
    </location>
</feature>
<dbReference type="GO" id="GO:0046872">
    <property type="term" value="F:metal ion binding"/>
    <property type="evidence" value="ECO:0007669"/>
    <property type="project" value="UniProtKB-KW"/>
</dbReference>
<dbReference type="InterPro" id="IPR036264">
    <property type="entry name" value="Bact_exopeptidase_dim_dom"/>
</dbReference>
<dbReference type="GO" id="GO:0006508">
    <property type="term" value="P:proteolysis"/>
    <property type="evidence" value="ECO:0007669"/>
    <property type="project" value="UniProtKB-KW"/>
</dbReference>
<dbReference type="SUPFAM" id="SSF55031">
    <property type="entry name" value="Bacterial exopeptidase dimerisation domain"/>
    <property type="match status" value="1"/>
</dbReference>
<keyword evidence="4" id="KW-0378">Hydrolase</keyword>
<evidence type="ECO:0000256" key="1">
    <source>
        <dbReference type="ARBA" id="ARBA00006247"/>
    </source>
</evidence>
<dbReference type="Pfam" id="PF07687">
    <property type="entry name" value="M20_dimer"/>
    <property type="match status" value="1"/>
</dbReference>
<name>X1MBM8_9ZZZZ</name>
<evidence type="ECO:0000259" key="6">
    <source>
        <dbReference type="Pfam" id="PF07687"/>
    </source>
</evidence>
<sequence>YGAEWAVKEKFPLIKTDYVINEGGGDGIPTDKGYVFLCQTAEKGIYWMRLKFKGRPGHGSMPHEDNCIAKMAKAINIISSYSSPIKVNDVVEKFVEGFGIDKKIFDQNLSNQILKSIEDKKMAYWINAMMRNTFSPNIVKGGKKTNVIPSECYLEVDSRVLPGYEPEYALEELRKLLKDIVEFEVEIIQKSIPSQSSLDTPLYRIIEKNIQAWNSGSKLIPFMQVGGTDSRFFREKGIPAYGFGPLLIDGPYGEHLAMVHGHNEKISTDNLLFMIKTLWNIVTNFSTMSFVIS</sequence>
<keyword evidence="5" id="KW-0862">Zinc</keyword>